<proteinExistence type="predicted"/>
<sequence>MTSGQASLLDSIFSLADAHPRLVLPYTTKRPEMRMIYGPATREEQSAGTGRGQSTRPNSQVEPIIDRVAGTADIADTNPDYERLLVGLFKELALDQNVESNITPFVVHSFTSWMSRFLFEPMRVVSLTRDTIVRGHFFGDEPRQRMVLIANTVSAVSKSTDYELTYFATLYAKLVNGVRETRARGELTRDEAIDAMESCHELISITCKVGPLADSLKLMDLYAPIFRRGCPESCDELVNLPQRLTAFEMNLKYFATLDVLQGTLTHRPMFFRYDLTFLSPLHEELLDLDEGPGLRWLHGVPDRLIYVLAKMNTLFEDHGSCVASEKIQELEGDIEACKPVVYSSTEDDLPLKVGRIVVQESWRLAAYVYLYMASRGLCGADSHDARVVKVHKRFMKLLGTVKPRRNPDAFLMYPMILLGVAASTSEDRSTLLARPWGVSECTKSGTLGNDVVRIVNDIWARTEERPAVWSDLRVACLRVTGI</sequence>
<dbReference type="InterPro" id="IPR021858">
    <property type="entry name" value="Fun_TF"/>
</dbReference>
<feature type="compositionally biased region" description="Polar residues" evidence="1">
    <location>
        <begin position="46"/>
        <end position="61"/>
    </location>
</feature>
<protein>
    <recommendedName>
        <fullName evidence="4">Fungal-specific transcription factor domain protein</fullName>
    </recommendedName>
</protein>
<evidence type="ECO:0008006" key="4">
    <source>
        <dbReference type="Google" id="ProtNLM"/>
    </source>
</evidence>
<dbReference type="EMBL" id="CAJMXA010000302">
    <property type="protein sequence ID" value="CAE6424993.1"/>
    <property type="molecule type" value="Genomic_DNA"/>
</dbReference>
<name>A0A8H3AGP7_9AGAM</name>
<accession>A0A8H3AGP7</accession>
<dbReference type="AlphaFoldDB" id="A0A8H3AGP7"/>
<reference evidence="2" key="1">
    <citation type="submission" date="2021-01" db="EMBL/GenBank/DDBJ databases">
        <authorList>
            <person name="Kaushik A."/>
        </authorList>
    </citation>
    <scope>NUCLEOTIDE SEQUENCE</scope>
    <source>
        <strain evidence="2">AG6-10EEA</strain>
    </source>
</reference>
<feature type="region of interest" description="Disordered" evidence="1">
    <location>
        <begin position="38"/>
        <end position="61"/>
    </location>
</feature>
<dbReference type="Proteomes" id="UP000663853">
    <property type="component" value="Unassembled WGS sequence"/>
</dbReference>
<evidence type="ECO:0000313" key="2">
    <source>
        <dbReference type="EMBL" id="CAE6424993.1"/>
    </source>
</evidence>
<dbReference type="Pfam" id="PF11951">
    <property type="entry name" value="Fungal_trans_2"/>
    <property type="match status" value="1"/>
</dbReference>
<evidence type="ECO:0000313" key="3">
    <source>
        <dbReference type="Proteomes" id="UP000663853"/>
    </source>
</evidence>
<organism evidence="2 3">
    <name type="scientific">Rhizoctonia solani</name>
    <dbReference type="NCBI Taxonomy" id="456999"/>
    <lineage>
        <taxon>Eukaryota</taxon>
        <taxon>Fungi</taxon>
        <taxon>Dikarya</taxon>
        <taxon>Basidiomycota</taxon>
        <taxon>Agaricomycotina</taxon>
        <taxon>Agaricomycetes</taxon>
        <taxon>Cantharellales</taxon>
        <taxon>Ceratobasidiaceae</taxon>
        <taxon>Rhizoctonia</taxon>
    </lineage>
</organism>
<evidence type="ECO:0000256" key="1">
    <source>
        <dbReference type="SAM" id="MobiDB-lite"/>
    </source>
</evidence>
<comment type="caution">
    <text evidence="2">The sequence shown here is derived from an EMBL/GenBank/DDBJ whole genome shotgun (WGS) entry which is preliminary data.</text>
</comment>
<gene>
    <name evidence="2" type="ORF">RDB_LOCUS17204</name>
</gene>